<dbReference type="EMBL" id="AVPE01000003">
    <property type="protein sequence ID" value="KGX93235.1"/>
    <property type="molecule type" value="Genomic_DNA"/>
</dbReference>
<feature type="binding site" evidence="11 13">
    <location>
        <position position="220"/>
    </location>
    <ligand>
        <name>[2Fe-2S] cluster</name>
        <dbReference type="ChEBI" id="CHEBI:190135"/>
    </ligand>
</feature>
<dbReference type="CDD" id="cd06218">
    <property type="entry name" value="DHOD_e_trans"/>
    <property type="match status" value="1"/>
</dbReference>
<evidence type="ECO:0000256" key="2">
    <source>
        <dbReference type="ARBA" id="ARBA00022448"/>
    </source>
</evidence>
<name>A0A0A5GPY4_9BACI</name>
<dbReference type="Pfam" id="PF00175">
    <property type="entry name" value="NAD_binding_1"/>
    <property type="match status" value="1"/>
</dbReference>
<comment type="cofactor">
    <cofactor evidence="11 12">
        <name>FAD</name>
        <dbReference type="ChEBI" id="CHEBI:57692"/>
    </cofactor>
    <text evidence="11 12">Binds 1 FAD per subunit.</text>
</comment>
<dbReference type="InterPro" id="IPR037117">
    <property type="entry name" value="Dihydroorotate_DH_ele_sf"/>
</dbReference>
<keyword evidence="3 11" id="KW-0285">Flavoprotein</keyword>
<evidence type="ECO:0000256" key="7">
    <source>
        <dbReference type="ARBA" id="ARBA00022975"/>
    </source>
</evidence>
<keyword evidence="4 11" id="KW-0001">2Fe-2S</keyword>
<evidence type="ECO:0000256" key="13">
    <source>
        <dbReference type="PIRSR" id="PIRSR006816-2"/>
    </source>
</evidence>
<dbReference type="Gene3D" id="3.40.50.80">
    <property type="entry name" value="Nucleotide-binding domain of ferredoxin-NADP reductase (FNR) module"/>
    <property type="match status" value="1"/>
</dbReference>
<feature type="domain" description="FAD-binding FR-type" evidence="14">
    <location>
        <begin position="2"/>
        <end position="100"/>
    </location>
</feature>
<evidence type="ECO:0000256" key="4">
    <source>
        <dbReference type="ARBA" id="ARBA00022714"/>
    </source>
</evidence>
<dbReference type="InterPro" id="IPR017927">
    <property type="entry name" value="FAD-bd_FR_type"/>
</dbReference>
<keyword evidence="8 11" id="KW-0249">Electron transport</keyword>
<dbReference type="NCBIfam" id="NF000799">
    <property type="entry name" value="PRK00054.1-4"/>
    <property type="match status" value="1"/>
</dbReference>
<dbReference type="SUPFAM" id="SSF52343">
    <property type="entry name" value="Ferredoxin reductase-like, C-terminal NADP-linked domain"/>
    <property type="match status" value="1"/>
</dbReference>
<feature type="binding site" evidence="11 13">
    <location>
        <position position="215"/>
    </location>
    <ligand>
        <name>[2Fe-2S] cluster</name>
        <dbReference type="ChEBI" id="CHEBI:190135"/>
    </ligand>
</feature>
<dbReference type="PIRSF" id="PIRSF006816">
    <property type="entry name" value="Cyc3_hyd_g"/>
    <property type="match status" value="1"/>
</dbReference>
<dbReference type="GO" id="GO:0016491">
    <property type="term" value="F:oxidoreductase activity"/>
    <property type="evidence" value="ECO:0007669"/>
    <property type="project" value="InterPro"/>
</dbReference>
<dbReference type="SUPFAM" id="SSF63380">
    <property type="entry name" value="Riboflavin synthase domain-like"/>
    <property type="match status" value="1"/>
</dbReference>
<feature type="binding site" evidence="11 13">
    <location>
        <position position="223"/>
    </location>
    <ligand>
        <name>[2Fe-2S] cluster</name>
        <dbReference type="ChEBI" id="CHEBI:190135"/>
    </ligand>
</feature>
<accession>A0A0A5GPY4</accession>
<keyword evidence="9 11" id="KW-0408">Iron</keyword>
<evidence type="ECO:0000256" key="1">
    <source>
        <dbReference type="ARBA" id="ARBA00006422"/>
    </source>
</evidence>
<keyword evidence="2 11" id="KW-0813">Transport</keyword>
<evidence type="ECO:0000256" key="3">
    <source>
        <dbReference type="ARBA" id="ARBA00022630"/>
    </source>
</evidence>
<dbReference type="PANTHER" id="PTHR43513:SF3">
    <property type="entry name" value="DIHYDROOROTATE DEHYDROGENASE B (NAD(+)), ELECTRON TRANSFER SUBUNIT-RELATED"/>
    <property type="match status" value="1"/>
</dbReference>
<dbReference type="InterPro" id="IPR039261">
    <property type="entry name" value="FNR_nucleotide-bd"/>
</dbReference>
<dbReference type="InterPro" id="IPR001433">
    <property type="entry name" value="OxRdtase_FAD/NAD-bd"/>
</dbReference>
<evidence type="ECO:0000313" key="15">
    <source>
        <dbReference type="EMBL" id="KGX93235.1"/>
    </source>
</evidence>
<evidence type="ECO:0000313" key="16">
    <source>
        <dbReference type="Proteomes" id="UP000030528"/>
    </source>
</evidence>
<feature type="binding site" evidence="11 12">
    <location>
        <begin position="75"/>
        <end position="76"/>
    </location>
    <ligand>
        <name>FAD</name>
        <dbReference type="ChEBI" id="CHEBI:57692"/>
    </ligand>
</feature>
<feature type="binding site" evidence="11 12">
    <location>
        <begin position="53"/>
        <end position="56"/>
    </location>
    <ligand>
        <name>FAD</name>
        <dbReference type="ChEBI" id="CHEBI:57692"/>
    </ligand>
</feature>
<reference evidence="15 16" key="1">
    <citation type="submission" date="2013-08" db="EMBL/GenBank/DDBJ databases">
        <authorList>
            <person name="Huang J."/>
            <person name="Wang G."/>
        </authorList>
    </citation>
    <scope>NUCLEOTIDE SEQUENCE [LARGE SCALE GENOMIC DNA]</scope>
    <source>
        <strain evidence="15 16">JSM 076056</strain>
    </source>
</reference>
<dbReference type="RefSeq" id="WP_026799708.1">
    <property type="nucleotide sequence ID" value="NZ_AULI01000005.1"/>
</dbReference>
<keyword evidence="10 11" id="KW-0411">Iron-sulfur</keyword>
<feature type="binding site" evidence="11 13">
    <location>
        <position position="237"/>
    </location>
    <ligand>
        <name>[2Fe-2S] cluster</name>
        <dbReference type="ChEBI" id="CHEBI:190135"/>
    </ligand>
</feature>
<dbReference type="HAMAP" id="MF_01211">
    <property type="entry name" value="DHODB_Fe_S_bind"/>
    <property type="match status" value="1"/>
</dbReference>
<comment type="cofactor">
    <cofactor evidence="13">
        <name>[2Fe-2S] cluster</name>
        <dbReference type="ChEBI" id="CHEBI:190135"/>
    </cofactor>
    <text evidence="13">Binds 1 [2Fe-2S] cluster per subunit.</text>
</comment>
<dbReference type="STRING" id="1385510.GCA_000425205_01258"/>
<comment type="caution">
    <text evidence="15">The sequence shown here is derived from an EMBL/GenBank/DDBJ whole genome shotgun (WGS) entry which is preliminary data.</text>
</comment>
<dbReference type="Proteomes" id="UP000030528">
    <property type="component" value="Unassembled WGS sequence"/>
</dbReference>
<comment type="caution">
    <text evidence="11">Lacks conserved residue(s) required for the propagation of feature annotation.</text>
</comment>
<organism evidence="15 16">
    <name type="scientific">Pontibacillus halophilus JSM 076056 = DSM 19796</name>
    <dbReference type="NCBI Taxonomy" id="1385510"/>
    <lineage>
        <taxon>Bacteria</taxon>
        <taxon>Bacillati</taxon>
        <taxon>Bacillota</taxon>
        <taxon>Bacilli</taxon>
        <taxon>Bacillales</taxon>
        <taxon>Bacillaceae</taxon>
        <taxon>Pontibacillus</taxon>
    </lineage>
</organism>
<keyword evidence="16" id="KW-1185">Reference proteome</keyword>
<dbReference type="InterPro" id="IPR050353">
    <property type="entry name" value="PyrK_electron_transfer"/>
</dbReference>
<dbReference type="GO" id="GO:0046872">
    <property type="term" value="F:metal ion binding"/>
    <property type="evidence" value="ECO:0007669"/>
    <property type="project" value="UniProtKB-KW"/>
</dbReference>
<comment type="function">
    <text evidence="11">Responsible for channeling the electrons from the oxidation of dihydroorotate from the FMN redox center in the PyrD type B subunit to the ultimate electron acceptor NAD(+).</text>
</comment>
<sequence length="250" mass="27432">MQKVEQMTILENRLIAKDTYELKVTGALMNEMRTPGQFLHIAIGDGWEHVLRRPLSIANVDHHIVTIVYKVLGKGTAKLATKRQGDQLDVLGPRGNGFPVENIHDCNILLIGGGVGIPPLHYLGKQLLTQGNQIFSLLGFQTKEQVFYEREFGRLGEVMVTTDDGSYGKKGRVTDHVAQFKGIDLTFSCGPKPMLKAVSDLPLPGYVSLEERMGCGIGACFACVCEANDERGYVKVCADGPVFRKGEVVL</sequence>
<dbReference type="InterPro" id="IPR012165">
    <property type="entry name" value="Cyt_c3_hydrogenase_gsu"/>
</dbReference>
<comment type="cofactor">
    <cofactor evidence="11">
        <name>[2Fe-2S] cluster</name>
        <dbReference type="ChEBI" id="CHEBI:190135"/>
    </cofactor>
    <text evidence="11">Binds 1 [2Fe-2S] cluster per subunit.</text>
</comment>
<dbReference type="PROSITE" id="PS51384">
    <property type="entry name" value="FAD_FR"/>
    <property type="match status" value="1"/>
</dbReference>
<dbReference type="AlphaFoldDB" id="A0A0A5GPY4"/>
<dbReference type="InterPro" id="IPR023455">
    <property type="entry name" value="Dihydroorotate_DHASE_ETsu"/>
</dbReference>
<evidence type="ECO:0000256" key="11">
    <source>
        <dbReference type="HAMAP-Rule" id="MF_01211"/>
    </source>
</evidence>
<evidence type="ECO:0000256" key="10">
    <source>
        <dbReference type="ARBA" id="ARBA00023014"/>
    </source>
</evidence>
<dbReference type="GO" id="GO:0009055">
    <property type="term" value="F:electron transfer activity"/>
    <property type="evidence" value="ECO:0007669"/>
    <property type="project" value="UniProtKB-UniRule"/>
</dbReference>
<evidence type="ECO:0000256" key="6">
    <source>
        <dbReference type="ARBA" id="ARBA00022827"/>
    </source>
</evidence>
<dbReference type="GO" id="GO:0044205">
    <property type="term" value="P:'de novo' UMP biosynthetic process"/>
    <property type="evidence" value="ECO:0007669"/>
    <property type="project" value="UniProtKB-UniRule"/>
</dbReference>
<dbReference type="InterPro" id="IPR017938">
    <property type="entry name" value="Riboflavin_synthase-like_b-brl"/>
</dbReference>
<dbReference type="UniPathway" id="UPA00070">
    <property type="reaction ID" value="UER00945"/>
</dbReference>
<keyword evidence="5 11" id="KW-0479">Metal-binding</keyword>
<dbReference type="GO" id="GO:0050660">
    <property type="term" value="F:flavin adenine dinucleotide binding"/>
    <property type="evidence" value="ECO:0007669"/>
    <property type="project" value="InterPro"/>
</dbReference>
<keyword evidence="7 11" id="KW-0665">Pyrimidine biosynthesis</keyword>
<comment type="similarity">
    <text evidence="1 11">Belongs to the PyrK family.</text>
</comment>
<evidence type="ECO:0000256" key="5">
    <source>
        <dbReference type="ARBA" id="ARBA00022723"/>
    </source>
</evidence>
<keyword evidence="6 11" id="KW-0274">FAD</keyword>
<dbReference type="OrthoDB" id="9778346at2"/>
<dbReference type="Gene3D" id="2.10.240.10">
    <property type="entry name" value="Dihydroorotate dehydrogenase, electron transfer subunit"/>
    <property type="match status" value="1"/>
</dbReference>
<comment type="pathway">
    <text evidence="11">Pyrimidine metabolism; UMP biosynthesis via de novo pathway; orotate from (S)-dihydroorotate (NAD(+) route): step 1/1.</text>
</comment>
<dbReference type="eggNOG" id="COG0543">
    <property type="taxonomic scope" value="Bacteria"/>
</dbReference>
<dbReference type="InterPro" id="IPR019480">
    <property type="entry name" value="Dihydroorotate_DH_Fe-S-bd"/>
</dbReference>
<dbReference type="Pfam" id="PF10418">
    <property type="entry name" value="DHODB_Fe-S_bind"/>
    <property type="match status" value="1"/>
</dbReference>
<comment type="subunit">
    <text evidence="11">Heterotetramer of 2 PyrK and 2 PyrD type B subunits.</text>
</comment>
<gene>
    <name evidence="11" type="primary">pyrK</name>
    <name evidence="15" type="ORF">N781_12565</name>
</gene>
<evidence type="ECO:0000256" key="9">
    <source>
        <dbReference type="ARBA" id="ARBA00023004"/>
    </source>
</evidence>
<evidence type="ECO:0000259" key="14">
    <source>
        <dbReference type="PROSITE" id="PS51384"/>
    </source>
</evidence>
<evidence type="ECO:0000256" key="12">
    <source>
        <dbReference type="PIRSR" id="PIRSR006816-1"/>
    </source>
</evidence>
<protein>
    <recommendedName>
        <fullName evidence="11">Dihydroorotate dehydrogenase B (NAD(+)), electron transfer subunit</fullName>
    </recommendedName>
    <alternativeName>
        <fullName evidence="11">Dihydroorotate oxidase B, electron transfer subunit</fullName>
    </alternativeName>
</protein>
<dbReference type="GO" id="GO:0051537">
    <property type="term" value="F:2 iron, 2 sulfur cluster binding"/>
    <property type="evidence" value="ECO:0007669"/>
    <property type="project" value="UniProtKB-KW"/>
</dbReference>
<dbReference type="Gene3D" id="2.40.30.10">
    <property type="entry name" value="Translation factors"/>
    <property type="match status" value="1"/>
</dbReference>
<proteinExistence type="inferred from homology"/>
<evidence type="ECO:0000256" key="8">
    <source>
        <dbReference type="ARBA" id="ARBA00022982"/>
    </source>
</evidence>
<dbReference type="PANTHER" id="PTHR43513">
    <property type="entry name" value="DIHYDROOROTATE DEHYDROGENASE B (NAD(+)), ELECTRON TRANSFER SUBUNIT"/>
    <property type="match status" value="1"/>
</dbReference>